<dbReference type="SUPFAM" id="SSF51735">
    <property type="entry name" value="NAD(P)-binding Rossmann-fold domains"/>
    <property type="match status" value="1"/>
</dbReference>
<dbReference type="Proteomes" id="UP000632289">
    <property type="component" value="Unassembled WGS sequence"/>
</dbReference>
<evidence type="ECO:0000256" key="2">
    <source>
        <dbReference type="ARBA" id="ARBA00023002"/>
    </source>
</evidence>
<dbReference type="PANTHER" id="PTHR43477:SF1">
    <property type="entry name" value="DIHYDROANTICAPSIN 7-DEHYDROGENASE"/>
    <property type="match status" value="1"/>
</dbReference>
<gene>
    <name evidence="3" type="ORF">IF129_23775</name>
</gene>
<name>A0A927F3K8_9ACTN</name>
<reference evidence="3" key="1">
    <citation type="submission" date="2020-09" db="EMBL/GenBank/DDBJ databases">
        <title>Secondary metabolite and genome analysis of marine Streptomyces chumphonensis KK1-2T.</title>
        <authorList>
            <person name="Phongsopitanun W."/>
            <person name="Kanchanasin P."/>
            <person name="Pittayakhajonwut P."/>
            <person name="Suwanborirux K."/>
            <person name="Tanasupawat S."/>
        </authorList>
    </citation>
    <scope>NUCLEOTIDE SEQUENCE</scope>
    <source>
        <strain evidence="3">KK1-2</strain>
    </source>
</reference>
<proteinExistence type="inferred from homology"/>
<comment type="caution">
    <text evidence="3">The sequence shown here is derived from an EMBL/GenBank/DDBJ whole genome shotgun (WGS) entry which is preliminary data.</text>
</comment>
<dbReference type="InterPro" id="IPR036291">
    <property type="entry name" value="NAD(P)-bd_dom_sf"/>
</dbReference>
<keyword evidence="2" id="KW-0560">Oxidoreductase</keyword>
<dbReference type="RefSeq" id="WP_191211872.1">
    <property type="nucleotide sequence ID" value="NZ_BAABKL010000001.1"/>
</dbReference>
<dbReference type="AlphaFoldDB" id="A0A927F3K8"/>
<dbReference type="EMBL" id="JACXYU010000018">
    <property type="protein sequence ID" value="MBD3934571.1"/>
    <property type="molecule type" value="Genomic_DNA"/>
</dbReference>
<organism evidence="3 4">
    <name type="scientific">Streptomyces chumphonensis</name>
    <dbReference type="NCBI Taxonomy" id="1214925"/>
    <lineage>
        <taxon>Bacteria</taxon>
        <taxon>Bacillati</taxon>
        <taxon>Actinomycetota</taxon>
        <taxon>Actinomycetes</taxon>
        <taxon>Kitasatosporales</taxon>
        <taxon>Streptomycetaceae</taxon>
        <taxon>Streptomyces</taxon>
    </lineage>
</organism>
<dbReference type="Gene3D" id="3.40.50.720">
    <property type="entry name" value="NAD(P)-binding Rossmann-like Domain"/>
    <property type="match status" value="2"/>
</dbReference>
<protein>
    <submittedName>
        <fullName evidence="3">SDR family oxidoreductase</fullName>
    </submittedName>
</protein>
<comment type="similarity">
    <text evidence="1">Belongs to the short-chain dehydrogenases/reductases (SDR) family.</text>
</comment>
<dbReference type="PANTHER" id="PTHR43477">
    <property type="entry name" value="DIHYDROANTICAPSIN 7-DEHYDROGENASE"/>
    <property type="match status" value="1"/>
</dbReference>
<dbReference type="InterPro" id="IPR051122">
    <property type="entry name" value="SDR_DHRS6-like"/>
</dbReference>
<keyword evidence="4" id="KW-1185">Reference proteome</keyword>
<dbReference type="Pfam" id="PF13561">
    <property type="entry name" value="adh_short_C2"/>
    <property type="match status" value="1"/>
</dbReference>
<evidence type="ECO:0000313" key="3">
    <source>
        <dbReference type="EMBL" id="MBD3934571.1"/>
    </source>
</evidence>
<evidence type="ECO:0000256" key="1">
    <source>
        <dbReference type="ARBA" id="ARBA00006484"/>
    </source>
</evidence>
<dbReference type="InterPro" id="IPR002347">
    <property type="entry name" value="SDR_fam"/>
</dbReference>
<evidence type="ECO:0000313" key="4">
    <source>
        <dbReference type="Proteomes" id="UP000632289"/>
    </source>
</evidence>
<accession>A0A927F3K8</accession>
<dbReference type="CDD" id="cd05233">
    <property type="entry name" value="SDR_c"/>
    <property type="match status" value="1"/>
</dbReference>
<dbReference type="GO" id="GO:0016491">
    <property type="term" value="F:oxidoreductase activity"/>
    <property type="evidence" value="ECO:0007669"/>
    <property type="project" value="UniProtKB-KW"/>
</dbReference>
<dbReference type="PRINTS" id="PR00081">
    <property type="entry name" value="GDHRDH"/>
</dbReference>
<sequence>METPLDGSWALVLGVSSGMGLAVARRLAHEGVNILGVHFDTASGQEKAEVAVEELRSLGVQAHFHNANAARAATRAELVPAFRELTGERGIRVLVHSLAFGTLVPFVPEEGTPGVSERQMNMTLDVMAHSLVYWTQDLYAAGLLRQGAKIYAMTSAGDLKVSPNYGAVSAAKCALESHVRQLAMELAPSGVAVNALRAGVTVTPSLERIPEHEELVQRATRTNPHGRLTRPEDVGEAVLLLSRTESSWITGNVIGVDGGEVLTA</sequence>